<dbReference type="HOGENOM" id="CLU_1159218_0_0_5"/>
<accession>B9KIH9</accession>
<sequence>MRIYCTFSYMGRVVFHGQIASKYSPEAKRYIGLVLRHGTPSQAMIVRGILKTHAHARSCTSKAIGVGRPRKEHLHLLEKYKVRTHNKWTARADIAPRRMLQCKQSSRSIEDIIRVCKVKKAATCAHKQWQHRVAHSTHSVFKTMLKVKVAHGMDPTQRAGQTKESNIREAAIYGRALKKPQNKKGISFIFKLLMNLLFALIFPQMFKGDVVVQYILKGLEHQQKEKEKDSGRRHGCMCIAR</sequence>
<protein>
    <submittedName>
        <fullName evidence="2">Uncharacterized protein</fullName>
    </submittedName>
</protein>
<proteinExistence type="predicted"/>
<keyword evidence="3" id="KW-1185">Reference proteome</keyword>
<dbReference type="KEGG" id="amf:AMF_430"/>
<dbReference type="EMBL" id="CP001079">
    <property type="protein sequence ID" value="ACM49291.1"/>
    <property type="molecule type" value="Genomic_DNA"/>
</dbReference>
<organism evidence="2 3">
    <name type="scientific">Anaplasma marginale (strain Florida)</name>
    <dbReference type="NCBI Taxonomy" id="320483"/>
    <lineage>
        <taxon>Bacteria</taxon>
        <taxon>Pseudomonadati</taxon>
        <taxon>Pseudomonadota</taxon>
        <taxon>Alphaproteobacteria</taxon>
        <taxon>Rickettsiales</taxon>
        <taxon>Anaplasmataceae</taxon>
        <taxon>Anaplasma</taxon>
    </lineage>
</organism>
<dbReference type="Proteomes" id="UP000007307">
    <property type="component" value="Chromosome"/>
</dbReference>
<evidence type="ECO:0000313" key="2">
    <source>
        <dbReference type="EMBL" id="ACM49291.1"/>
    </source>
</evidence>
<feature type="transmembrane region" description="Helical" evidence="1">
    <location>
        <begin position="188"/>
        <end position="206"/>
    </location>
</feature>
<reference evidence="2 3" key="1">
    <citation type="journal article" date="2009" name="BMC Genomics">
        <title>Conservation in the face of diversity: multistrain analysis of an intracellular bacterium.</title>
        <authorList>
            <person name="Dark M.J."/>
            <person name="Herndon D.R."/>
            <person name="Kappmeyer L.S."/>
            <person name="Gonzales M.P."/>
            <person name="Nordeen E."/>
            <person name="Palmer G.H."/>
            <person name="Knowles D.P. Jr."/>
            <person name="Brayton K.A."/>
        </authorList>
    </citation>
    <scope>NUCLEOTIDE SEQUENCE [LARGE SCALE GENOMIC DNA]</scope>
    <source>
        <strain evidence="2 3">Florida</strain>
    </source>
</reference>
<dbReference type="STRING" id="320483.AMF_430"/>
<evidence type="ECO:0000313" key="3">
    <source>
        <dbReference type="Proteomes" id="UP000007307"/>
    </source>
</evidence>
<keyword evidence="1" id="KW-0472">Membrane</keyword>
<dbReference type="AlphaFoldDB" id="B9KIH9"/>
<keyword evidence="1" id="KW-0812">Transmembrane</keyword>
<evidence type="ECO:0000256" key="1">
    <source>
        <dbReference type="SAM" id="Phobius"/>
    </source>
</evidence>
<gene>
    <name evidence="2" type="ordered locus">AMF_430</name>
</gene>
<name>B9KIH9_ANAMF</name>
<keyword evidence="1" id="KW-1133">Transmembrane helix</keyword>